<proteinExistence type="predicted"/>
<dbReference type="InterPro" id="IPR034660">
    <property type="entry name" value="DinB/YfiT-like"/>
</dbReference>
<dbReference type="Proteomes" id="UP000537326">
    <property type="component" value="Unassembled WGS sequence"/>
</dbReference>
<dbReference type="NCBIfam" id="TIGR03083">
    <property type="entry name" value="maleylpyruvate isomerase family mycothiol-dependent enzyme"/>
    <property type="match status" value="1"/>
</dbReference>
<name>A0A7Z0C698_9ACTN</name>
<feature type="domain" description="Mycothiol-dependent maleylpyruvate isomerase metal-binding" evidence="1">
    <location>
        <begin position="15"/>
        <end position="129"/>
    </location>
</feature>
<accession>A0A7Z0C698</accession>
<dbReference type="AlphaFoldDB" id="A0A7Z0C698"/>
<gene>
    <name evidence="2" type="ORF">BKA05_003479</name>
</gene>
<dbReference type="GO" id="GO:0046872">
    <property type="term" value="F:metal ion binding"/>
    <property type="evidence" value="ECO:0007669"/>
    <property type="project" value="InterPro"/>
</dbReference>
<evidence type="ECO:0000313" key="2">
    <source>
        <dbReference type="EMBL" id="NYI11964.1"/>
    </source>
</evidence>
<evidence type="ECO:0000259" key="1">
    <source>
        <dbReference type="Pfam" id="PF11716"/>
    </source>
</evidence>
<keyword evidence="3" id="KW-1185">Reference proteome</keyword>
<dbReference type="InterPro" id="IPR017517">
    <property type="entry name" value="Maleyloyr_isom"/>
</dbReference>
<organism evidence="2 3">
    <name type="scientific">Nocardioides marinus</name>
    <dbReference type="NCBI Taxonomy" id="374514"/>
    <lineage>
        <taxon>Bacteria</taxon>
        <taxon>Bacillati</taxon>
        <taxon>Actinomycetota</taxon>
        <taxon>Actinomycetes</taxon>
        <taxon>Propionibacteriales</taxon>
        <taxon>Nocardioidaceae</taxon>
        <taxon>Nocardioides</taxon>
    </lineage>
</organism>
<evidence type="ECO:0000313" key="3">
    <source>
        <dbReference type="Proteomes" id="UP000537326"/>
    </source>
</evidence>
<reference evidence="2 3" key="1">
    <citation type="submission" date="2020-07" db="EMBL/GenBank/DDBJ databases">
        <title>Sequencing the genomes of 1000 actinobacteria strains.</title>
        <authorList>
            <person name="Klenk H.-P."/>
        </authorList>
    </citation>
    <scope>NUCLEOTIDE SEQUENCE [LARGE SCALE GENOMIC DNA]</scope>
    <source>
        <strain evidence="2 3">DSM 18248</strain>
    </source>
</reference>
<dbReference type="Pfam" id="PF11716">
    <property type="entry name" value="MDMPI_N"/>
    <property type="match status" value="1"/>
</dbReference>
<sequence>MSSQLDGGVELLERALGYTRTALARVDRTDLTRPTPCSRWDLAALLAHMDDALDAFLEAAGGSVSPPTSPGARVGPGGADRLCTKACTLLGAWTSAPPRPVTVDRMAMDPGLLVRAAALEITVHGWDVARALRLDHPLPPALADDLLPVARGLVGHGRFAPALAVASDPAAPSGVRLLGWVGREAG</sequence>
<dbReference type="EMBL" id="JACBZI010000001">
    <property type="protein sequence ID" value="NYI11964.1"/>
    <property type="molecule type" value="Genomic_DNA"/>
</dbReference>
<dbReference type="RefSeq" id="WP_179532579.1">
    <property type="nucleotide sequence ID" value="NZ_BAAAPP010000001.1"/>
</dbReference>
<comment type="caution">
    <text evidence="2">The sequence shown here is derived from an EMBL/GenBank/DDBJ whole genome shotgun (WGS) entry which is preliminary data.</text>
</comment>
<protein>
    <submittedName>
        <fullName evidence="2">Uncharacterized protein (TIGR03086 family)</fullName>
    </submittedName>
</protein>
<dbReference type="Gene3D" id="1.20.120.450">
    <property type="entry name" value="dinb family like domain"/>
    <property type="match status" value="1"/>
</dbReference>
<dbReference type="SUPFAM" id="SSF109854">
    <property type="entry name" value="DinB/YfiT-like putative metalloenzymes"/>
    <property type="match status" value="1"/>
</dbReference>
<dbReference type="InterPro" id="IPR024344">
    <property type="entry name" value="MDMPI_metal-binding"/>
</dbReference>